<comment type="function">
    <text evidence="5">Could be a nuclease involved in processing of the 5'-end of pre-16S rRNA.</text>
</comment>
<keyword evidence="4 5" id="KW-0378">Hydrolase</keyword>
<evidence type="ECO:0000313" key="8">
    <source>
        <dbReference type="Proteomes" id="UP000263273"/>
    </source>
</evidence>
<feature type="domain" description="YqgF/RNase H-like" evidence="6">
    <location>
        <begin position="1"/>
        <end position="101"/>
    </location>
</feature>
<sequence>MRIMGLDLGEKRIGIAFSDPMGWTAQGHSILQRKGLKKDLSYLQELCQEFQVEKIVLGLPLNMNGTMGPKALESQEFARALQEVLKIPVDLWDERLSSKSAERVLLEADLSRKRRKELIDKIAAVHILQAYLDGGCSGKDY</sequence>
<organism evidence="7 8">
    <name type="scientific">Syntrophomonas wolfei</name>
    <dbReference type="NCBI Taxonomy" id="863"/>
    <lineage>
        <taxon>Bacteria</taxon>
        <taxon>Bacillati</taxon>
        <taxon>Bacillota</taxon>
        <taxon>Clostridia</taxon>
        <taxon>Eubacteriales</taxon>
        <taxon>Syntrophomonadaceae</taxon>
        <taxon>Syntrophomonas</taxon>
    </lineage>
</organism>
<keyword evidence="2 5" id="KW-0690">Ribosome biogenesis</keyword>
<keyword evidence="3 5" id="KW-0540">Nuclease</keyword>
<evidence type="ECO:0000259" key="6">
    <source>
        <dbReference type="SMART" id="SM00732"/>
    </source>
</evidence>
<dbReference type="InterPro" id="IPR006641">
    <property type="entry name" value="YqgF/RNaseH-like_dom"/>
</dbReference>
<gene>
    <name evidence="7" type="ORF">DDZ44_07625</name>
</gene>
<dbReference type="CDD" id="cd16964">
    <property type="entry name" value="YqgF"/>
    <property type="match status" value="1"/>
</dbReference>
<dbReference type="STRING" id="378794.GCA_001570625_01645"/>
<dbReference type="InterPro" id="IPR005227">
    <property type="entry name" value="YqgF"/>
</dbReference>
<reference evidence="7 8" key="1">
    <citation type="journal article" date="2018" name="Nat. Biotechnol.">
        <title>A standardized bacterial taxonomy based on genome phylogeny substantially revises the tree of life.</title>
        <authorList>
            <person name="Parks D.H."/>
            <person name="Chuvochina M."/>
            <person name="Waite D.W."/>
            <person name="Rinke C."/>
            <person name="Skarshewski A."/>
            <person name="Chaumeil P.A."/>
            <person name="Hugenholtz P."/>
        </authorList>
    </citation>
    <scope>NUCLEOTIDE SEQUENCE [LARGE SCALE GENOMIC DNA]</scope>
    <source>
        <strain evidence="7">UBA10948</strain>
    </source>
</reference>
<dbReference type="EC" id="3.1.-.-" evidence="5"/>
<dbReference type="Proteomes" id="UP000263273">
    <property type="component" value="Unassembled WGS sequence"/>
</dbReference>
<dbReference type="GO" id="GO:0000967">
    <property type="term" value="P:rRNA 5'-end processing"/>
    <property type="evidence" value="ECO:0007669"/>
    <property type="project" value="UniProtKB-UniRule"/>
</dbReference>
<dbReference type="SUPFAM" id="SSF53098">
    <property type="entry name" value="Ribonuclease H-like"/>
    <property type="match status" value="1"/>
</dbReference>
<evidence type="ECO:0000313" key="7">
    <source>
        <dbReference type="EMBL" id="HBK53787.1"/>
    </source>
</evidence>
<evidence type="ECO:0000256" key="4">
    <source>
        <dbReference type="ARBA" id="ARBA00022801"/>
    </source>
</evidence>
<protein>
    <recommendedName>
        <fullName evidence="5">Putative pre-16S rRNA nuclease</fullName>
        <ecNumber evidence="5">3.1.-.-</ecNumber>
    </recommendedName>
</protein>
<dbReference type="GO" id="GO:0005829">
    <property type="term" value="C:cytosol"/>
    <property type="evidence" value="ECO:0007669"/>
    <property type="project" value="TreeGrafter"/>
</dbReference>
<dbReference type="PANTHER" id="PTHR33317">
    <property type="entry name" value="POLYNUCLEOTIDYL TRANSFERASE, RIBONUCLEASE H-LIKE SUPERFAMILY PROTEIN"/>
    <property type="match status" value="1"/>
</dbReference>
<dbReference type="NCBIfam" id="TIGR00250">
    <property type="entry name" value="RNAse_H_YqgF"/>
    <property type="match status" value="1"/>
</dbReference>
<dbReference type="Pfam" id="PF03652">
    <property type="entry name" value="RuvX"/>
    <property type="match status" value="1"/>
</dbReference>
<dbReference type="PANTHER" id="PTHR33317:SF4">
    <property type="entry name" value="POLYNUCLEOTIDYL TRANSFERASE, RIBONUCLEASE H-LIKE SUPERFAMILY PROTEIN"/>
    <property type="match status" value="1"/>
</dbReference>
<name>A0A354YZY1_9FIRM</name>
<dbReference type="InterPro" id="IPR037027">
    <property type="entry name" value="YqgF/RNaseH-like_dom_sf"/>
</dbReference>
<keyword evidence="1 5" id="KW-0963">Cytoplasm</keyword>
<dbReference type="InterPro" id="IPR012337">
    <property type="entry name" value="RNaseH-like_sf"/>
</dbReference>
<comment type="caution">
    <text evidence="7">The sequence shown here is derived from an EMBL/GenBank/DDBJ whole genome shotgun (WGS) entry which is preliminary data.</text>
</comment>
<evidence type="ECO:0000256" key="5">
    <source>
        <dbReference type="HAMAP-Rule" id="MF_00651"/>
    </source>
</evidence>
<accession>A0A354YZY1</accession>
<dbReference type="Gene3D" id="3.30.420.140">
    <property type="entry name" value="YqgF/RNase H-like domain"/>
    <property type="match status" value="1"/>
</dbReference>
<evidence type="ECO:0000256" key="3">
    <source>
        <dbReference type="ARBA" id="ARBA00022722"/>
    </source>
</evidence>
<dbReference type="RefSeq" id="WP_061214123.1">
    <property type="nucleotide sequence ID" value="NZ_DCDX01000090.1"/>
</dbReference>
<proteinExistence type="inferred from homology"/>
<dbReference type="EMBL" id="DNZF01000167">
    <property type="protein sequence ID" value="HBK53787.1"/>
    <property type="molecule type" value="Genomic_DNA"/>
</dbReference>
<dbReference type="GO" id="GO:0016788">
    <property type="term" value="F:hydrolase activity, acting on ester bonds"/>
    <property type="evidence" value="ECO:0007669"/>
    <property type="project" value="UniProtKB-UniRule"/>
</dbReference>
<evidence type="ECO:0000256" key="2">
    <source>
        <dbReference type="ARBA" id="ARBA00022517"/>
    </source>
</evidence>
<dbReference type="HAMAP" id="MF_00651">
    <property type="entry name" value="Nuclease_YqgF"/>
    <property type="match status" value="1"/>
</dbReference>
<comment type="subcellular location">
    <subcellularLocation>
        <location evidence="5">Cytoplasm</location>
    </subcellularLocation>
</comment>
<dbReference type="SMART" id="SM00732">
    <property type="entry name" value="YqgFc"/>
    <property type="match status" value="1"/>
</dbReference>
<comment type="similarity">
    <text evidence="5">Belongs to the YqgF HJR family.</text>
</comment>
<dbReference type="AlphaFoldDB" id="A0A354YZY1"/>
<evidence type="ECO:0000256" key="1">
    <source>
        <dbReference type="ARBA" id="ARBA00022490"/>
    </source>
</evidence>
<dbReference type="GO" id="GO:0004518">
    <property type="term" value="F:nuclease activity"/>
    <property type="evidence" value="ECO:0007669"/>
    <property type="project" value="UniProtKB-KW"/>
</dbReference>